<dbReference type="EMBL" id="KN817518">
    <property type="protein sequence ID" value="KJA29914.1"/>
    <property type="molecule type" value="Genomic_DNA"/>
</dbReference>
<name>A0A0D2PGF3_HYPSF</name>
<keyword evidence="4" id="KW-1185">Reference proteome</keyword>
<organism evidence="3 4">
    <name type="scientific">Hypholoma sublateritium (strain FD-334 SS-4)</name>
    <dbReference type="NCBI Taxonomy" id="945553"/>
    <lineage>
        <taxon>Eukaryota</taxon>
        <taxon>Fungi</taxon>
        <taxon>Dikarya</taxon>
        <taxon>Basidiomycota</taxon>
        <taxon>Agaricomycotina</taxon>
        <taxon>Agaricomycetes</taxon>
        <taxon>Agaricomycetidae</taxon>
        <taxon>Agaricales</taxon>
        <taxon>Agaricineae</taxon>
        <taxon>Strophariaceae</taxon>
        <taxon>Hypholoma</taxon>
    </lineage>
</organism>
<feature type="transmembrane region" description="Helical" evidence="2">
    <location>
        <begin position="12"/>
        <end position="31"/>
    </location>
</feature>
<protein>
    <recommendedName>
        <fullName evidence="5">PABS domain-containing protein</fullName>
    </recommendedName>
</protein>
<evidence type="ECO:0000313" key="4">
    <source>
        <dbReference type="Proteomes" id="UP000054270"/>
    </source>
</evidence>
<dbReference type="STRING" id="945553.A0A0D2PGF3"/>
<dbReference type="Pfam" id="PF01564">
    <property type="entry name" value="Spermine_synth"/>
    <property type="match status" value="1"/>
</dbReference>
<dbReference type="PANTHER" id="PTHR43317">
    <property type="entry name" value="THERMOSPERMINE SYNTHASE ACAULIS5"/>
    <property type="match status" value="1"/>
</dbReference>
<evidence type="ECO:0008006" key="5">
    <source>
        <dbReference type="Google" id="ProtNLM"/>
    </source>
</evidence>
<feature type="transmembrane region" description="Helical" evidence="2">
    <location>
        <begin position="144"/>
        <end position="169"/>
    </location>
</feature>
<dbReference type="Proteomes" id="UP000054270">
    <property type="component" value="Unassembled WGS sequence"/>
</dbReference>
<dbReference type="GO" id="GO:0006596">
    <property type="term" value="P:polyamine biosynthetic process"/>
    <property type="evidence" value="ECO:0007669"/>
    <property type="project" value="UniProtKB-KW"/>
</dbReference>
<keyword evidence="2" id="KW-0472">Membrane</keyword>
<dbReference type="InterPro" id="IPR029063">
    <property type="entry name" value="SAM-dependent_MTases_sf"/>
</dbReference>
<dbReference type="Gene3D" id="3.40.50.150">
    <property type="entry name" value="Vaccinia Virus protein VP39"/>
    <property type="match status" value="1"/>
</dbReference>
<dbReference type="AlphaFoldDB" id="A0A0D2PGF3"/>
<gene>
    <name evidence="3" type="ORF">HYPSUDRAFT_31951</name>
</gene>
<dbReference type="OMA" id="INISIKW"/>
<dbReference type="CDD" id="cd02440">
    <property type="entry name" value="AdoMet_MTases"/>
    <property type="match status" value="1"/>
</dbReference>
<accession>A0A0D2PGF3</accession>
<feature type="transmembrane region" description="Helical" evidence="2">
    <location>
        <begin position="71"/>
        <end position="90"/>
    </location>
</feature>
<sequence length="612" mass="67724">MPSTSSRLFQHVLNTASSISVVTALSLGIFAHKRSLIPLYGSGPTVYLLDGIVLAAVVASSIHNINISIKWNLLYTAIVFTLAPNATYWIGVWTSREKQPVLGPAITHVIALGPLVFLLTTFVVQMGNYNKTASLARPTIIRRLIRGAAACSAATLLNKNTLATLPIFYNISDSQICLAFALIFYALWVMSLTFLPAPTKPITSKKKASAERKESAEISNIQIKSYIFLAFSFIWVMVGSKLASPILPHPLTTTYTHPTYPLQILSAEQSVTGLITVAEWLPPPYSNGQDEQQLHSARYLRASHSILGGVWMYDKVGVLDDEPPLADSFGTPLGDSIYSTFVVQEAVRLVNSTNVGKANTWKNALVIGLGTGISTTSFMRHGISTTVVEIDPAVYKAARTFFGLPDPGAGKVFLEDARAWTAKQHADIDAGVKTTLFDIVVHDCFSGGGVPQHIFTMEFWTELKTVMKSDGILVVNYAGVLRSRSSRLVINTLEKNFKQCRAFHDMFDTLEESKYDTEFVNMVLFCTQSTTPLTFRKSRRSDWLGSPLRRHVLKSMESRELNLDLIRGSPRGDDQDILTDEHNNLGALQEKQGAHHWLVMRDVLPDVHWETY</sequence>
<dbReference type="OrthoDB" id="2016285at2759"/>
<feature type="transmembrane region" description="Helical" evidence="2">
    <location>
        <begin position="175"/>
        <end position="197"/>
    </location>
</feature>
<keyword evidence="2" id="KW-0812">Transmembrane</keyword>
<proteinExistence type="predicted"/>
<keyword evidence="1" id="KW-0620">Polyamine biosynthesis</keyword>
<evidence type="ECO:0000313" key="3">
    <source>
        <dbReference type="EMBL" id="KJA29914.1"/>
    </source>
</evidence>
<feature type="transmembrane region" description="Helical" evidence="2">
    <location>
        <begin position="37"/>
        <end position="59"/>
    </location>
</feature>
<dbReference type="NCBIfam" id="NF037959">
    <property type="entry name" value="MFS_SpdSyn"/>
    <property type="match status" value="1"/>
</dbReference>
<dbReference type="SUPFAM" id="SSF53335">
    <property type="entry name" value="S-adenosyl-L-methionine-dependent methyltransferases"/>
    <property type="match status" value="1"/>
</dbReference>
<reference evidence="4" key="1">
    <citation type="submission" date="2014-04" db="EMBL/GenBank/DDBJ databases">
        <title>Evolutionary Origins and Diversification of the Mycorrhizal Mutualists.</title>
        <authorList>
            <consortium name="DOE Joint Genome Institute"/>
            <consortium name="Mycorrhizal Genomics Consortium"/>
            <person name="Kohler A."/>
            <person name="Kuo A."/>
            <person name="Nagy L.G."/>
            <person name="Floudas D."/>
            <person name="Copeland A."/>
            <person name="Barry K.W."/>
            <person name="Cichocki N."/>
            <person name="Veneault-Fourrey C."/>
            <person name="LaButti K."/>
            <person name="Lindquist E.A."/>
            <person name="Lipzen A."/>
            <person name="Lundell T."/>
            <person name="Morin E."/>
            <person name="Murat C."/>
            <person name="Riley R."/>
            <person name="Ohm R."/>
            <person name="Sun H."/>
            <person name="Tunlid A."/>
            <person name="Henrissat B."/>
            <person name="Grigoriev I.V."/>
            <person name="Hibbett D.S."/>
            <person name="Martin F."/>
        </authorList>
    </citation>
    <scope>NUCLEOTIDE SEQUENCE [LARGE SCALE GENOMIC DNA]</scope>
    <source>
        <strain evidence="4">FD-334 SS-4</strain>
    </source>
</reference>
<evidence type="ECO:0000256" key="2">
    <source>
        <dbReference type="SAM" id="Phobius"/>
    </source>
</evidence>
<feature type="transmembrane region" description="Helical" evidence="2">
    <location>
        <begin position="218"/>
        <end position="238"/>
    </location>
</feature>
<feature type="transmembrane region" description="Helical" evidence="2">
    <location>
        <begin position="102"/>
        <end position="124"/>
    </location>
</feature>
<dbReference type="PANTHER" id="PTHR43317:SF1">
    <property type="entry name" value="THERMOSPERMINE SYNTHASE ACAULIS5"/>
    <property type="match status" value="1"/>
</dbReference>
<keyword evidence="2" id="KW-1133">Transmembrane helix</keyword>
<evidence type="ECO:0000256" key="1">
    <source>
        <dbReference type="ARBA" id="ARBA00023115"/>
    </source>
</evidence>